<gene>
    <name evidence="2" type="ORF">BGZ65_008422</name>
</gene>
<feature type="region of interest" description="Disordered" evidence="1">
    <location>
        <begin position="1"/>
        <end position="31"/>
    </location>
</feature>
<proteinExistence type="predicted"/>
<feature type="compositionally biased region" description="Acidic residues" evidence="1">
    <location>
        <begin position="88"/>
        <end position="103"/>
    </location>
</feature>
<dbReference type="AlphaFoldDB" id="A0A9P6MF21"/>
<organism evidence="2 3">
    <name type="scientific">Modicella reniformis</name>
    <dbReference type="NCBI Taxonomy" id="1440133"/>
    <lineage>
        <taxon>Eukaryota</taxon>
        <taxon>Fungi</taxon>
        <taxon>Fungi incertae sedis</taxon>
        <taxon>Mucoromycota</taxon>
        <taxon>Mortierellomycotina</taxon>
        <taxon>Mortierellomycetes</taxon>
        <taxon>Mortierellales</taxon>
        <taxon>Mortierellaceae</taxon>
        <taxon>Modicella</taxon>
    </lineage>
</organism>
<feature type="compositionally biased region" description="Polar residues" evidence="1">
    <location>
        <begin position="64"/>
        <end position="75"/>
    </location>
</feature>
<protein>
    <submittedName>
        <fullName evidence="2">Uncharacterized protein</fullName>
    </submittedName>
</protein>
<reference evidence="2" key="1">
    <citation type="journal article" date="2020" name="Fungal Divers.">
        <title>Resolving the Mortierellaceae phylogeny through synthesis of multi-gene phylogenetics and phylogenomics.</title>
        <authorList>
            <person name="Vandepol N."/>
            <person name="Liber J."/>
            <person name="Desiro A."/>
            <person name="Na H."/>
            <person name="Kennedy M."/>
            <person name="Barry K."/>
            <person name="Grigoriev I.V."/>
            <person name="Miller A.N."/>
            <person name="O'Donnell K."/>
            <person name="Stajich J.E."/>
            <person name="Bonito G."/>
        </authorList>
    </citation>
    <scope>NUCLEOTIDE SEQUENCE</scope>
    <source>
        <strain evidence="2">MES-2147</strain>
    </source>
</reference>
<accession>A0A9P6MF21</accession>
<dbReference type="EMBL" id="JAAAHW010001251">
    <property type="protein sequence ID" value="KAF9995971.1"/>
    <property type="molecule type" value="Genomic_DNA"/>
</dbReference>
<sequence length="110" mass="12455">MKDASHNNSNLIRGGSVRSSRRPNHSHTPFLRQFSTFEIEVEYINSSQPPVHSNGKEVAHKNDNTSTRQQQQAQHTPKVGRVKNLDCVVEEDEEEEEEEEDRAQEDSGAG</sequence>
<feature type="non-terminal residue" evidence="2">
    <location>
        <position position="110"/>
    </location>
</feature>
<dbReference type="Proteomes" id="UP000749646">
    <property type="component" value="Unassembled WGS sequence"/>
</dbReference>
<evidence type="ECO:0000256" key="1">
    <source>
        <dbReference type="SAM" id="MobiDB-lite"/>
    </source>
</evidence>
<evidence type="ECO:0000313" key="2">
    <source>
        <dbReference type="EMBL" id="KAF9995971.1"/>
    </source>
</evidence>
<feature type="region of interest" description="Disordered" evidence="1">
    <location>
        <begin position="45"/>
        <end position="110"/>
    </location>
</feature>
<feature type="compositionally biased region" description="Polar residues" evidence="1">
    <location>
        <begin position="1"/>
        <end position="11"/>
    </location>
</feature>
<evidence type="ECO:0000313" key="3">
    <source>
        <dbReference type="Proteomes" id="UP000749646"/>
    </source>
</evidence>
<feature type="compositionally biased region" description="Basic and acidic residues" evidence="1">
    <location>
        <begin position="54"/>
        <end position="63"/>
    </location>
</feature>
<keyword evidence="3" id="KW-1185">Reference proteome</keyword>
<name>A0A9P6MF21_9FUNG</name>
<comment type="caution">
    <text evidence="2">The sequence shown here is derived from an EMBL/GenBank/DDBJ whole genome shotgun (WGS) entry which is preliminary data.</text>
</comment>